<feature type="compositionally biased region" description="Pro residues" evidence="9">
    <location>
        <begin position="13"/>
        <end position="22"/>
    </location>
</feature>
<dbReference type="InterPro" id="IPR001356">
    <property type="entry name" value="HD"/>
</dbReference>
<dbReference type="Pfam" id="PF16878">
    <property type="entry name" value="SIX1_SD"/>
    <property type="match status" value="1"/>
</dbReference>
<evidence type="ECO:0000256" key="9">
    <source>
        <dbReference type="SAM" id="MobiDB-lite"/>
    </source>
</evidence>
<evidence type="ECO:0000256" key="5">
    <source>
        <dbReference type="ARBA" id="ARBA00023155"/>
    </source>
</evidence>
<evidence type="ECO:0000256" key="1">
    <source>
        <dbReference type="ARBA" id="ARBA00004123"/>
    </source>
</evidence>
<evidence type="ECO:0000259" key="10">
    <source>
        <dbReference type="PROSITE" id="PS50071"/>
    </source>
</evidence>
<dbReference type="InterPro" id="IPR009057">
    <property type="entry name" value="Homeodomain-like_sf"/>
</dbReference>
<keyword evidence="5 7" id="KW-0371">Homeobox</keyword>
<dbReference type="CDD" id="cd00086">
    <property type="entry name" value="homeodomain"/>
    <property type="match status" value="1"/>
</dbReference>
<proteinExistence type="inferred from homology"/>
<keyword evidence="6 7" id="KW-0539">Nucleus</keyword>
<feature type="DNA-binding region" description="Homeobox" evidence="7">
    <location>
        <begin position="171"/>
        <end position="230"/>
    </location>
</feature>
<dbReference type="GO" id="GO:0000978">
    <property type="term" value="F:RNA polymerase II cis-regulatory region sequence-specific DNA binding"/>
    <property type="evidence" value="ECO:0007669"/>
    <property type="project" value="TreeGrafter"/>
</dbReference>
<sequence>MALNLGLSAFAAFPPPPPPLPLPLHRHQQQQQGDQELQQTPTSPPLFPTPHLLPPPPPLPAFQSSAALNRLAGSARPWKSPEMWSGWPGFSGPCDQPGPEAVIRARAVVAFHAGNYREMYQLMEMHQFSKTSHAKLQTMRTTWRPRMLRGRPLGPYRVRKKYPMPRTIWDGEQKTHCFKERTRGLLREWYLQDPYPNPAKKRELAMATGLTPTQVGNWFKNRRQRDRAAAAQEQVSGCTAGQNPPIHRIIETLAAEAAAQATAVASAPAQTMTTAGWTWLTRTPTTNVEEENCSGKSGETLDDERRLTTEPASCCWKQSGSPTEQQRLAKPEMRIKCRLDEAWEETGPGEVRLGGAGAGLNDLAKY</sequence>
<dbReference type="PROSITE" id="PS50071">
    <property type="entry name" value="HOMEOBOX_2"/>
    <property type="match status" value="1"/>
</dbReference>
<feature type="domain" description="Homeobox" evidence="10">
    <location>
        <begin position="169"/>
        <end position="229"/>
    </location>
</feature>
<feature type="compositionally biased region" description="Low complexity" evidence="9">
    <location>
        <begin position="29"/>
        <end position="41"/>
    </location>
</feature>
<accession>A0A1I8JPQ3</accession>
<dbReference type="PANTHER" id="PTHR10390:SF33">
    <property type="entry name" value="PROTEIN OPTIX"/>
    <property type="match status" value="1"/>
</dbReference>
<dbReference type="WBParaSite" id="snap_masked-unitig_29385-processed-gene-0.0-mRNA-1">
    <property type="protein sequence ID" value="snap_masked-unitig_29385-processed-gene-0.0-mRNA-1"/>
    <property type="gene ID" value="snap_masked-unitig_29385-processed-gene-0.0"/>
</dbReference>
<dbReference type="FunFam" id="1.10.10.60:FF:000046">
    <property type="entry name" value="SIX homeobox 3"/>
    <property type="match status" value="1"/>
</dbReference>
<dbReference type="GO" id="GO:0000981">
    <property type="term" value="F:DNA-binding transcription factor activity, RNA polymerase II-specific"/>
    <property type="evidence" value="ECO:0007669"/>
    <property type="project" value="TreeGrafter"/>
</dbReference>
<reference evidence="12" key="1">
    <citation type="submission" date="2016-11" db="UniProtKB">
        <authorList>
            <consortium name="WormBaseParasite"/>
        </authorList>
    </citation>
    <scope>IDENTIFICATION</scope>
</reference>
<keyword evidence="3" id="KW-0217">Developmental protein</keyword>
<feature type="compositionally biased region" description="Polar residues" evidence="9">
    <location>
        <begin position="233"/>
        <end position="242"/>
    </location>
</feature>
<evidence type="ECO:0000256" key="7">
    <source>
        <dbReference type="PROSITE-ProRule" id="PRU00108"/>
    </source>
</evidence>
<dbReference type="InterPro" id="IPR031701">
    <property type="entry name" value="SIX1_SD"/>
</dbReference>
<organism evidence="11 12">
    <name type="scientific">Macrostomum lignano</name>
    <dbReference type="NCBI Taxonomy" id="282301"/>
    <lineage>
        <taxon>Eukaryota</taxon>
        <taxon>Metazoa</taxon>
        <taxon>Spiralia</taxon>
        <taxon>Lophotrochozoa</taxon>
        <taxon>Platyhelminthes</taxon>
        <taxon>Rhabditophora</taxon>
        <taxon>Macrostomorpha</taxon>
        <taxon>Macrostomida</taxon>
        <taxon>Macrostomidae</taxon>
        <taxon>Macrostomum</taxon>
    </lineage>
</organism>
<feature type="region of interest" description="Disordered" evidence="9">
    <location>
        <begin position="223"/>
        <end position="244"/>
    </location>
</feature>
<dbReference type="PANTHER" id="PTHR10390">
    <property type="entry name" value="HOMEOBOX PROTEIN SIX"/>
    <property type="match status" value="1"/>
</dbReference>
<comment type="similarity">
    <text evidence="2">Belongs to the SIX/Sine oculis homeobox family.</text>
</comment>
<dbReference type="Proteomes" id="UP000095280">
    <property type="component" value="Unplaced"/>
</dbReference>
<name>A0A1I8JPQ3_9PLAT</name>
<protein>
    <submittedName>
        <fullName evidence="12">Homeobox domain-containing protein</fullName>
    </submittedName>
</protein>
<evidence type="ECO:0000313" key="11">
    <source>
        <dbReference type="Proteomes" id="UP000095280"/>
    </source>
</evidence>
<dbReference type="GO" id="GO:0005634">
    <property type="term" value="C:nucleus"/>
    <property type="evidence" value="ECO:0007669"/>
    <property type="project" value="UniProtKB-SubCell"/>
</dbReference>
<feature type="region of interest" description="Disordered" evidence="9">
    <location>
        <begin position="12"/>
        <end position="59"/>
    </location>
</feature>
<evidence type="ECO:0000256" key="4">
    <source>
        <dbReference type="ARBA" id="ARBA00023125"/>
    </source>
</evidence>
<dbReference type="GO" id="GO:0005667">
    <property type="term" value="C:transcription regulator complex"/>
    <property type="evidence" value="ECO:0007669"/>
    <property type="project" value="TreeGrafter"/>
</dbReference>
<evidence type="ECO:0000313" key="12">
    <source>
        <dbReference type="WBParaSite" id="snap_masked-unitig_29385-processed-gene-0.0-mRNA-1"/>
    </source>
</evidence>
<dbReference type="SUPFAM" id="SSF46689">
    <property type="entry name" value="Homeodomain-like"/>
    <property type="match status" value="1"/>
</dbReference>
<dbReference type="AlphaFoldDB" id="A0A1I8JPQ3"/>
<evidence type="ECO:0000256" key="6">
    <source>
        <dbReference type="ARBA" id="ARBA00023242"/>
    </source>
</evidence>
<feature type="region of interest" description="Disordered" evidence="9">
    <location>
        <begin position="282"/>
        <end position="305"/>
    </location>
</feature>
<keyword evidence="4 7" id="KW-0238">DNA-binding</keyword>
<evidence type="ECO:0000256" key="2">
    <source>
        <dbReference type="ARBA" id="ARBA00008161"/>
    </source>
</evidence>
<evidence type="ECO:0000256" key="8">
    <source>
        <dbReference type="RuleBase" id="RU000682"/>
    </source>
</evidence>
<evidence type="ECO:0000256" key="3">
    <source>
        <dbReference type="ARBA" id="ARBA00022473"/>
    </source>
</evidence>
<comment type="subcellular location">
    <subcellularLocation>
        <location evidence="1 7 8">Nucleus</location>
    </subcellularLocation>
</comment>
<keyword evidence="11" id="KW-1185">Reference proteome</keyword>
<dbReference type="Gene3D" id="1.10.10.60">
    <property type="entry name" value="Homeodomain-like"/>
    <property type="match status" value="1"/>
</dbReference>
<dbReference type="Pfam" id="PF00046">
    <property type="entry name" value="Homeodomain"/>
    <property type="match status" value="1"/>
</dbReference>
<feature type="compositionally biased region" description="Pro residues" evidence="9">
    <location>
        <begin position="42"/>
        <end position="59"/>
    </location>
</feature>
<dbReference type="SMART" id="SM00389">
    <property type="entry name" value="HOX"/>
    <property type="match status" value="1"/>
</dbReference>